<evidence type="ECO:0000313" key="2">
    <source>
        <dbReference type="EMBL" id="GAA4355945.1"/>
    </source>
</evidence>
<protein>
    <submittedName>
        <fullName evidence="2">p-hydroxycinnamoyl CoA hydratase/lyase</fullName>
    </submittedName>
</protein>
<dbReference type="PANTHER" id="PTHR42964">
    <property type="entry name" value="ENOYL-COA HYDRATASE"/>
    <property type="match status" value="1"/>
</dbReference>
<dbReference type="Pfam" id="PF00378">
    <property type="entry name" value="ECH_1"/>
    <property type="match status" value="1"/>
</dbReference>
<keyword evidence="3" id="KW-1185">Reference proteome</keyword>
<evidence type="ECO:0000313" key="3">
    <source>
        <dbReference type="Proteomes" id="UP001500975"/>
    </source>
</evidence>
<comment type="similarity">
    <text evidence="1">Belongs to the enoyl-CoA hydratase/isomerase family.</text>
</comment>
<dbReference type="InterPro" id="IPR029045">
    <property type="entry name" value="ClpP/crotonase-like_dom_sf"/>
</dbReference>
<accession>A0ABP8ICB4</accession>
<reference evidence="3" key="1">
    <citation type="journal article" date="2019" name="Int. J. Syst. Evol. Microbiol.">
        <title>The Global Catalogue of Microorganisms (GCM) 10K type strain sequencing project: providing services to taxonomists for standard genome sequencing and annotation.</title>
        <authorList>
            <consortium name="The Broad Institute Genomics Platform"/>
            <consortium name="The Broad Institute Genome Sequencing Center for Infectious Disease"/>
            <person name="Wu L."/>
            <person name="Ma J."/>
        </authorList>
    </citation>
    <scope>NUCLEOTIDE SEQUENCE [LARGE SCALE GENOMIC DNA]</scope>
    <source>
        <strain evidence="3">JCM 17804</strain>
    </source>
</reference>
<evidence type="ECO:0000256" key="1">
    <source>
        <dbReference type="ARBA" id="ARBA00005254"/>
    </source>
</evidence>
<dbReference type="Gene3D" id="3.90.226.10">
    <property type="entry name" value="2-enoyl-CoA Hydratase, Chain A, domain 1"/>
    <property type="match status" value="1"/>
</dbReference>
<proteinExistence type="inferred from homology"/>
<dbReference type="Proteomes" id="UP001500975">
    <property type="component" value="Unassembled WGS sequence"/>
</dbReference>
<gene>
    <name evidence="2" type="ORF">GCM10023165_48580</name>
</gene>
<dbReference type="NCBIfam" id="NF006588">
    <property type="entry name" value="PRK09120.1"/>
    <property type="match status" value="1"/>
</dbReference>
<dbReference type="InterPro" id="IPR001753">
    <property type="entry name" value="Enoyl-CoA_hydra/iso"/>
</dbReference>
<dbReference type="RefSeq" id="WP_345541210.1">
    <property type="nucleotide sequence ID" value="NZ_BAABGJ010000080.1"/>
</dbReference>
<dbReference type="EMBL" id="BAABGJ010000080">
    <property type="protein sequence ID" value="GAA4355945.1"/>
    <property type="molecule type" value="Genomic_DNA"/>
</dbReference>
<sequence length="276" mass="30782">MDYETILLDVEDGVATITLNRPHKKNCMNPRMHDEMTHLLEALRYDDSVRVLVFTGAGDSFCAGMDIKEFFVALKDKPHAYDRVERVASEWRGRTLRFYPKPTIAMVNGWCFGGGFANVEGCDLAFAADDAQFGLSEINFRMLPGGAVAKSMANLMRPRDAMLYALTGRNFDGRKAAEIGLVNASFPRESLRAETMQVAREIAAKDAWALKGAKESYRYALEMSWDASISYVNAKGWELEKVQNTTWIGGAADDFVAGKYRPGLEGHETLRDEGQP</sequence>
<dbReference type="PANTHER" id="PTHR42964:SF1">
    <property type="entry name" value="POLYKETIDE BIOSYNTHESIS ENOYL-COA HYDRATASE PKSH-RELATED"/>
    <property type="match status" value="1"/>
</dbReference>
<comment type="caution">
    <text evidence="2">The sequence shown here is derived from an EMBL/GenBank/DDBJ whole genome shotgun (WGS) entry which is preliminary data.</text>
</comment>
<dbReference type="CDD" id="cd06558">
    <property type="entry name" value="crotonase-like"/>
    <property type="match status" value="1"/>
</dbReference>
<dbReference type="SUPFAM" id="SSF52096">
    <property type="entry name" value="ClpP/crotonase"/>
    <property type="match status" value="1"/>
</dbReference>
<name>A0ABP8ICB4_9BURK</name>
<organism evidence="2 3">
    <name type="scientific">Variovorax defluvii</name>
    <dbReference type="NCBI Taxonomy" id="913761"/>
    <lineage>
        <taxon>Bacteria</taxon>
        <taxon>Pseudomonadati</taxon>
        <taxon>Pseudomonadota</taxon>
        <taxon>Betaproteobacteria</taxon>
        <taxon>Burkholderiales</taxon>
        <taxon>Comamonadaceae</taxon>
        <taxon>Variovorax</taxon>
    </lineage>
</organism>
<dbReference type="InterPro" id="IPR051683">
    <property type="entry name" value="Enoyl-CoA_Hydratase/Isomerase"/>
</dbReference>